<name>A0A6P8APG4_PYRGI</name>
<gene>
    <name evidence="2" type="ORF">PgNI_11329</name>
</gene>
<dbReference type="AlphaFoldDB" id="A0A6P8APG4"/>
<dbReference type="InterPro" id="IPR002347">
    <property type="entry name" value="SDR_fam"/>
</dbReference>
<reference evidence="1 2" key="1">
    <citation type="journal article" date="2019" name="Mol. Biol. Evol.">
        <title>Blast fungal genomes show frequent chromosomal changes, gene gains and losses, and effector gene turnover.</title>
        <authorList>
            <person name="Gomez Luciano L.B."/>
            <person name="Jason Tsai I."/>
            <person name="Chuma I."/>
            <person name="Tosa Y."/>
            <person name="Chen Y.H."/>
            <person name="Li J.Y."/>
            <person name="Li M.Y."/>
            <person name="Jade Lu M.Y."/>
            <person name="Nakayashiki H."/>
            <person name="Li W.H."/>
        </authorList>
    </citation>
    <scope>NUCLEOTIDE SEQUENCE [LARGE SCALE GENOMIC DNA]</scope>
    <source>
        <strain evidence="1 2">NI907</strain>
    </source>
</reference>
<accession>A0A6P8APG4</accession>
<dbReference type="KEGG" id="pgri:PgNI_11329"/>
<reference evidence="2" key="3">
    <citation type="submission" date="2025-08" db="UniProtKB">
        <authorList>
            <consortium name="RefSeq"/>
        </authorList>
    </citation>
    <scope>IDENTIFICATION</scope>
    <source>
        <strain evidence="2">NI907</strain>
    </source>
</reference>
<protein>
    <submittedName>
        <fullName evidence="2">Uncharacterized protein</fullName>
    </submittedName>
</protein>
<dbReference type="GeneID" id="41966203"/>
<dbReference type="GO" id="GO:0005789">
    <property type="term" value="C:endoplasmic reticulum membrane"/>
    <property type="evidence" value="ECO:0007669"/>
    <property type="project" value="TreeGrafter"/>
</dbReference>
<evidence type="ECO:0000313" key="2">
    <source>
        <dbReference type="RefSeq" id="XP_030976783.1"/>
    </source>
</evidence>
<dbReference type="Proteomes" id="UP000515153">
    <property type="component" value="Chromosome VI"/>
</dbReference>
<keyword evidence="1" id="KW-1185">Reference proteome</keyword>
<organism evidence="1 2">
    <name type="scientific">Pyricularia grisea</name>
    <name type="common">Crabgrass-specific blast fungus</name>
    <name type="synonym">Magnaporthe grisea</name>
    <dbReference type="NCBI Taxonomy" id="148305"/>
    <lineage>
        <taxon>Eukaryota</taxon>
        <taxon>Fungi</taxon>
        <taxon>Dikarya</taxon>
        <taxon>Ascomycota</taxon>
        <taxon>Pezizomycotina</taxon>
        <taxon>Sordariomycetes</taxon>
        <taxon>Sordariomycetidae</taxon>
        <taxon>Magnaporthales</taxon>
        <taxon>Pyriculariaceae</taxon>
        <taxon>Pyricularia</taxon>
    </lineage>
</organism>
<dbReference type="Pfam" id="PF00106">
    <property type="entry name" value="adh_short"/>
    <property type="match status" value="1"/>
</dbReference>
<dbReference type="GO" id="GO:0030148">
    <property type="term" value="P:sphingolipid biosynthetic process"/>
    <property type="evidence" value="ECO:0007669"/>
    <property type="project" value="TreeGrafter"/>
</dbReference>
<dbReference type="GO" id="GO:0047560">
    <property type="term" value="F:3-dehydrosphinganine reductase activity"/>
    <property type="evidence" value="ECO:0007669"/>
    <property type="project" value="TreeGrafter"/>
</dbReference>
<dbReference type="SUPFAM" id="SSF51735">
    <property type="entry name" value="NAD(P)-binding Rossmann-fold domains"/>
    <property type="match status" value="1"/>
</dbReference>
<dbReference type="PANTHER" id="PTHR43550">
    <property type="entry name" value="3-KETODIHYDROSPHINGOSINE REDUCTASE"/>
    <property type="match status" value="1"/>
</dbReference>
<dbReference type="GO" id="GO:0006666">
    <property type="term" value="P:3-keto-sphinganine metabolic process"/>
    <property type="evidence" value="ECO:0007669"/>
    <property type="project" value="TreeGrafter"/>
</dbReference>
<dbReference type="InterPro" id="IPR036291">
    <property type="entry name" value="NAD(P)-bd_dom_sf"/>
</dbReference>
<reference evidence="2" key="2">
    <citation type="submission" date="2019-10" db="EMBL/GenBank/DDBJ databases">
        <authorList>
            <consortium name="NCBI Genome Project"/>
        </authorList>
    </citation>
    <scope>NUCLEOTIDE SEQUENCE</scope>
    <source>
        <strain evidence="2">NI907</strain>
    </source>
</reference>
<dbReference type="RefSeq" id="XP_030976783.1">
    <property type="nucleotide sequence ID" value="XM_031131298.1"/>
</dbReference>
<evidence type="ECO:0000313" key="1">
    <source>
        <dbReference type="Proteomes" id="UP000515153"/>
    </source>
</evidence>
<sequence length="79" mass="8504">MADLYPFKDKVIAITGASRGTGLATARYLLLRGAKVSMCATSAENLQKAVVGIEEDILNVQDRITTHVVDVCKPKEVKA</sequence>
<dbReference type="PANTHER" id="PTHR43550:SF3">
    <property type="entry name" value="3-KETODIHYDROSPHINGOSINE REDUCTASE"/>
    <property type="match status" value="1"/>
</dbReference>
<dbReference type="Gene3D" id="3.40.50.720">
    <property type="entry name" value="NAD(P)-binding Rossmann-like Domain"/>
    <property type="match status" value="1"/>
</dbReference>
<proteinExistence type="predicted"/>